<accession>A0A4C1UKP7</accession>
<comment type="caution">
    <text evidence="1">The sequence shown here is derived from an EMBL/GenBank/DDBJ whole genome shotgun (WGS) entry which is preliminary data.</text>
</comment>
<sequence>MSAGIPAKPGGDCVNHILDSLLRELGKLGVYVQALTNDAVLIFSGQSTSSIEEEINRAPARVHCWGVRNKLRFAPSKTNSIVLTKKLKYDDLVVHMNGLARAAKATSPEFVRTIYIIMIEPIVLYASCVWAPARGKLGIRKILDAVQRSVAFKACQSYVTVFLNSALILSRLLPLDIESGLDI</sequence>
<organism evidence="1 2">
    <name type="scientific">Eumeta variegata</name>
    <name type="common">Bagworm moth</name>
    <name type="synonym">Eumeta japonica</name>
    <dbReference type="NCBI Taxonomy" id="151549"/>
    <lineage>
        <taxon>Eukaryota</taxon>
        <taxon>Metazoa</taxon>
        <taxon>Ecdysozoa</taxon>
        <taxon>Arthropoda</taxon>
        <taxon>Hexapoda</taxon>
        <taxon>Insecta</taxon>
        <taxon>Pterygota</taxon>
        <taxon>Neoptera</taxon>
        <taxon>Endopterygota</taxon>
        <taxon>Lepidoptera</taxon>
        <taxon>Glossata</taxon>
        <taxon>Ditrysia</taxon>
        <taxon>Tineoidea</taxon>
        <taxon>Psychidae</taxon>
        <taxon>Oiketicinae</taxon>
        <taxon>Eumeta</taxon>
    </lineage>
</organism>
<reference evidence="1 2" key="1">
    <citation type="journal article" date="2019" name="Commun. Biol.">
        <title>The bagworm genome reveals a unique fibroin gene that provides high tensile strength.</title>
        <authorList>
            <person name="Kono N."/>
            <person name="Nakamura H."/>
            <person name="Ohtoshi R."/>
            <person name="Tomita M."/>
            <person name="Numata K."/>
            <person name="Arakawa K."/>
        </authorList>
    </citation>
    <scope>NUCLEOTIDE SEQUENCE [LARGE SCALE GENOMIC DNA]</scope>
</reference>
<dbReference type="EMBL" id="BGZK01000181">
    <property type="protein sequence ID" value="GBP26542.1"/>
    <property type="molecule type" value="Genomic_DNA"/>
</dbReference>
<keyword evidence="2" id="KW-1185">Reference proteome</keyword>
<evidence type="ECO:0000313" key="2">
    <source>
        <dbReference type="Proteomes" id="UP000299102"/>
    </source>
</evidence>
<name>A0A4C1UKP7_EUMVA</name>
<evidence type="ECO:0008006" key="3">
    <source>
        <dbReference type="Google" id="ProtNLM"/>
    </source>
</evidence>
<protein>
    <recommendedName>
        <fullName evidence="3">115 kDa protein in type-1 retrotransposable element R1DM</fullName>
    </recommendedName>
</protein>
<proteinExistence type="predicted"/>
<gene>
    <name evidence="1" type="ORF">EVAR_86045_1</name>
</gene>
<dbReference type="AlphaFoldDB" id="A0A4C1UKP7"/>
<dbReference type="Proteomes" id="UP000299102">
    <property type="component" value="Unassembled WGS sequence"/>
</dbReference>
<evidence type="ECO:0000313" key="1">
    <source>
        <dbReference type="EMBL" id="GBP26542.1"/>
    </source>
</evidence>